<comment type="caution">
    <text evidence="2">The sequence shown here is derived from an EMBL/GenBank/DDBJ whole genome shotgun (WGS) entry which is preliminary data.</text>
</comment>
<reference evidence="2 3" key="1">
    <citation type="journal article" date="2015" name="Genome Announc.">
        <title>Draft Genome Sequence of Mycobacterium obuense Strain UC1, Isolated from Patient Sputum.</title>
        <authorList>
            <person name="Greninger A.L."/>
            <person name="Cunningham G."/>
            <person name="Hsu E.D."/>
            <person name="Yu J.M."/>
            <person name="Chiu C.Y."/>
            <person name="Miller S."/>
        </authorList>
    </citation>
    <scope>NUCLEOTIDE SEQUENCE [LARGE SCALE GENOMIC DNA]</scope>
    <source>
        <strain evidence="2 3">UC1</strain>
    </source>
</reference>
<sequence length="228" mass="24577">MNAADQDDRAVGRLTVTDLAGVVYSSGRVFDGLSTGRLDTENFLRTGSLEGVSSRADLALLEDLRDAAQFVIDHAAHRIDAGFVRAINATITRSGALHPGQLRTQDQAIGVTTPYGRHSPDALTEDQLQLLLDNATRSPEAEENALDLFINLAKAQPFEDGNKRTAVFVANSLLIGADAGVLLTIPVDDNDPGVAKTFNDLLARAYLYNEHEAVKTLLRRAGLTRIGR</sequence>
<gene>
    <name evidence="2" type="ORF">WN67_04075</name>
</gene>
<evidence type="ECO:0000259" key="1">
    <source>
        <dbReference type="PROSITE" id="PS51459"/>
    </source>
</evidence>
<dbReference type="EMBL" id="LAUZ02000015">
    <property type="protein sequence ID" value="KKF03274.1"/>
    <property type="molecule type" value="Genomic_DNA"/>
</dbReference>
<protein>
    <submittedName>
        <fullName evidence="2">Fic/DOC family protein</fullName>
    </submittedName>
</protein>
<evidence type="ECO:0000313" key="3">
    <source>
        <dbReference type="Proteomes" id="UP000034150"/>
    </source>
</evidence>
<name>A0A0M2K8H1_9MYCO</name>
<proteinExistence type="predicted"/>
<dbReference type="SUPFAM" id="SSF140931">
    <property type="entry name" value="Fic-like"/>
    <property type="match status" value="1"/>
</dbReference>
<dbReference type="InterPro" id="IPR003812">
    <property type="entry name" value="Fido"/>
</dbReference>
<dbReference type="RefSeq" id="WP_046361794.1">
    <property type="nucleotide sequence ID" value="NZ_LAUZ02000015.1"/>
</dbReference>
<dbReference type="AlphaFoldDB" id="A0A0M2K8H1"/>
<feature type="domain" description="Fido" evidence="1">
    <location>
        <begin position="79"/>
        <end position="220"/>
    </location>
</feature>
<dbReference type="PATRIC" id="fig|1807.13.peg.1833"/>
<evidence type="ECO:0000313" key="2">
    <source>
        <dbReference type="EMBL" id="KKF03274.1"/>
    </source>
</evidence>
<accession>A0A0M2K8H1</accession>
<organism evidence="2 3">
    <name type="scientific">Mycolicibacterium obuense</name>
    <dbReference type="NCBI Taxonomy" id="1807"/>
    <lineage>
        <taxon>Bacteria</taxon>
        <taxon>Bacillati</taxon>
        <taxon>Actinomycetota</taxon>
        <taxon>Actinomycetes</taxon>
        <taxon>Mycobacteriales</taxon>
        <taxon>Mycobacteriaceae</taxon>
        <taxon>Mycolicibacterium</taxon>
    </lineage>
</organism>
<dbReference type="InterPro" id="IPR036597">
    <property type="entry name" value="Fido-like_dom_sf"/>
</dbReference>
<dbReference type="OrthoDB" id="9807853at2"/>
<dbReference type="Proteomes" id="UP000034150">
    <property type="component" value="Unassembled WGS sequence"/>
</dbReference>
<keyword evidence="3" id="KW-1185">Reference proteome</keyword>
<dbReference type="Pfam" id="PF02661">
    <property type="entry name" value="Fic"/>
    <property type="match status" value="1"/>
</dbReference>
<dbReference type="PROSITE" id="PS51459">
    <property type="entry name" value="FIDO"/>
    <property type="match status" value="1"/>
</dbReference>
<dbReference type="Gene3D" id="1.10.3290.10">
    <property type="entry name" value="Fido-like domain"/>
    <property type="match status" value="1"/>
</dbReference>